<keyword evidence="3" id="KW-0238">DNA-binding</keyword>
<dbReference type="GO" id="GO:0006281">
    <property type="term" value="P:DNA repair"/>
    <property type="evidence" value="ECO:0007669"/>
    <property type="project" value="UniProtKB-KW"/>
</dbReference>
<dbReference type="InterPro" id="IPR010994">
    <property type="entry name" value="RuvA_2-like"/>
</dbReference>
<dbReference type="InterPro" id="IPR011114">
    <property type="entry name" value="RuvA_C"/>
</dbReference>
<dbReference type="InterPro" id="IPR012340">
    <property type="entry name" value="NA-bd_OB-fold"/>
</dbReference>
<dbReference type="InterPro" id="IPR036267">
    <property type="entry name" value="RuvA_C_sf"/>
</dbReference>
<sequence>MIGFLKGILVSKSPPHLILEVGGIGYELEAPMSTFERLPDTGKQFTAITHELVRDDAHLLYGFSTEAERALFRNLLKVSGVGARIALGILSGITVEGFRQCVLGKDVASLTRVPGIGRKTAERLVVEMADRLPKGGGIVVDGAERSLGAESEAHEALLKLGYRPGEVTKMLRGIGSSQATTEDLIRDALKKVHSR</sequence>
<evidence type="ECO:0000256" key="1">
    <source>
        <dbReference type="ARBA" id="ARBA00022490"/>
    </source>
</evidence>
<keyword evidence="4" id="KW-0234">DNA repair</keyword>
<dbReference type="Gene3D" id="1.10.150.20">
    <property type="entry name" value="5' to 3' exonuclease, C-terminal subdomain"/>
    <property type="match status" value="1"/>
</dbReference>
<dbReference type="GO" id="GO:0009379">
    <property type="term" value="C:Holliday junction helicase complex"/>
    <property type="evidence" value="ECO:0007669"/>
    <property type="project" value="InterPro"/>
</dbReference>
<reference evidence="6" key="1">
    <citation type="submission" date="2018-05" db="EMBL/GenBank/DDBJ databases">
        <authorList>
            <person name="Lanie J.A."/>
            <person name="Ng W.-L."/>
            <person name="Kazmierczak K.M."/>
            <person name="Andrzejewski T.M."/>
            <person name="Davidsen T.M."/>
            <person name="Wayne K.J."/>
            <person name="Tettelin H."/>
            <person name="Glass J.I."/>
            <person name="Rusch D."/>
            <person name="Podicherti R."/>
            <person name="Tsui H.-C.T."/>
            <person name="Winkler M.E."/>
        </authorList>
    </citation>
    <scope>NUCLEOTIDE SEQUENCE</scope>
</reference>
<evidence type="ECO:0000259" key="5">
    <source>
        <dbReference type="SMART" id="SM00278"/>
    </source>
</evidence>
<evidence type="ECO:0000256" key="4">
    <source>
        <dbReference type="ARBA" id="ARBA00023204"/>
    </source>
</evidence>
<accession>A0A382Y3C2</accession>
<dbReference type="InterPro" id="IPR003583">
    <property type="entry name" value="Hlx-hairpin-Hlx_DNA-bd_motif"/>
</dbReference>
<dbReference type="GO" id="GO:0005524">
    <property type="term" value="F:ATP binding"/>
    <property type="evidence" value="ECO:0007669"/>
    <property type="project" value="InterPro"/>
</dbReference>
<dbReference type="SMART" id="SM00278">
    <property type="entry name" value="HhH1"/>
    <property type="match status" value="2"/>
</dbReference>
<dbReference type="CDD" id="cd14332">
    <property type="entry name" value="UBA_RuvA_C"/>
    <property type="match status" value="1"/>
</dbReference>
<organism evidence="6">
    <name type="scientific">marine metagenome</name>
    <dbReference type="NCBI Taxonomy" id="408172"/>
    <lineage>
        <taxon>unclassified sequences</taxon>
        <taxon>metagenomes</taxon>
        <taxon>ecological metagenomes</taxon>
    </lineage>
</organism>
<feature type="domain" description="Helix-hairpin-helix DNA-binding motif class 1" evidence="5">
    <location>
        <begin position="108"/>
        <end position="127"/>
    </location>
</feature>
<dbReference type="SUPFAM" id="SSF47781">
    <property type="entry name" value="RuvA domain 2-like"/>
    <property type="match status" value="1"/>
</dbReference>
<dbReference type="EMBL" id="UINC01172518">
    <property type="protein sequence ID" value="SVD77630.1"/>
    <property type="molecule type" value="Genomic_DNA"/>
</dbReference>
<dbReference type="GO" id="GO:0003677">
    <property type="term" value="F:DNA binding"/>
    <property type="evidence" value="ECO:0007669"/>
    <property type="project" value="UniProtKB-KW"/>
</dbReference>
<dbReference type="Pfam" id="PF01330">
    <property type="entry name" value="RuvA_N"/>
    <property type="match status" value="1"/>
</dbReference>
<dbReference type="HAMAP" id="MF_00031">
    <property type="entry name" value="DNA_HJ_migration_RuvA"/>
    <property type="match status" value="1"/>
</dbReference>
<dbReference type="InterPro" id="IPR013849">
    <property type="entry name" value="DNA_helicase_Holl-junc_RuvA_I"/>
</dbReference>
<evidence type="ECO:0000256" key="2">
    <source>
        <dbReference type="ARBA" id="ARBA00022763"/>
    </source>
</evidence>
<feature type="domain" description="Helix-hairpin-helix DNA-binding motif class 1" evidence="5">
    <location>
        <begin position="73"/>
        <end position="92"/>
    </location>
</feature>
<dbReference type="Gene3D" id="1.10.8.10">
    <property type="entry name" value="DNA helicase RuvA subunit, C-terminal domain"/>
    <property type="match status" value="1"/>
</dbReference>
<dbReference type="GO" id="GO:0009378">
    <property type="term" value="F:four-way junction helicase activity"/>
    <property type="evidence" value="ECO:0007669"/>
    <property type="project" value="InterPro"/>
</dbReference>
<evidence type="ECO:0000256" key="3">
    <source>
        <dbReference type="ARBA" id="ARBA00023125"/>
    </source>
</evidence>
<keyword evidence="2" id="KW-0227">DNA damage</keyword>
<dbReference type="SUPFAM" id="SSF46929">
    <property type="entry name" value="DNA helicase RuvA subunit, C-terminal domain"/>
    <property type="match status" value="1"/>
</dbReference>
<dbReference type="NCBIfam" id="TIGR00084">
    <property type="entry name" value="ruvA"/>
    <property type="match status" value="1"/>
</dbReference>
<dbReference type="SUPFAM" id="SSF50249">
    <property type="entry name" value="Nucleic acid-binding proteins"/>
    <property type="match status" value="1"/>
</dbReference>
<name>A0A382Y3C2_9ZZZZ</name>
<dbReference type="Gene3D" id="2.40.50.140">
    <property type="entry name" value="Nucleic acid-binding proteins"/>
    <property type="match status" value="1"/>
</dbReference>
<gene>
    <name evidence="6" type="ORF">METZ01_LOCUS430484</name>
</gene>
<dbReference type="AlphaFoldDB" id="A0A382Y3C2"/>
<dbReference type="Pfam" id="PF14520">
    <property type="entry name" value="HHH_5"/>
    <property type="match status" value="1"/>
</dbReference>
<protein>
    <recommendedName>
        <fullName evidence="5">Helix-hairpin-helix DNA-binding motif class 1 domain-containing protein</fullName>
    </recommendedName>
</protein>
<proteinExistence type="inferred from homology"/>
<keyword evidence="1" id="KW-0963">Cytoplasm</keyword>
<dbReference type="InterPro" id="IPR000085">
    <property type="entry name" value="RuvA"/>
</dbReference>
<dbReference type="Pfam" id="PF07499">
    <property type="entry name" value="RuvA_C"/>
    <property type="match status" value="1"/>
</dbReference>
<dbReference type="GO" id="GO:0006310">
    <property type="term" value="P:DNA recombination"/>
    <property type="evidence" value="ECO:0007669"/>
    <property type="project" value="InterPro"/>
</dbReference>
<evidence type="ECO:0000313" key="6">
    <source>
        <dbReference type="EMBL" id="SVD77630.1"/>
    </source>
</evidence>